<dbReference type="SUPFAM" id="SSF53383">
    <property type="entry name" value="PLP-dependent transferases"/>
    <property type="match status" value="1"/>
</dbReference>
<dbReference type="GO" id="GO:0030170">
    <property type="term" value="F:pyridoxal phosphate binding"/>
    <property type="evidence" value="ECO:0007669"/>
    <property type="project" value="InterPro"/>
</dbReference>
<dbReference type="PIRSF" id="PIRSF000521">
    <property type="entry name" value="Transaminase_4ab_Lys_Orn"/>
    <property type="match status" value="1"/>
</dbReference>
<evidence type="ECO:0000256" key="2">
    <source>
        <dbReference type="ARBA" id="ARBA00022576"/>
    </source>
</evidence>
<dbReference type="Proteomes" id="UP000460298">
    <property type="component" value="Unassembled WGS sequence"/>
</dbReference>
<dbReference type="GO" id="GO:0008483">
    <property type="term" value="F:transaminase activity"/>
    <property type="evidence" value="ECO:0007669"/>
    <property type="project" value="UniProtKB-KW"/>
</dbReference>
<dbReference type="GO" id="GO:0006526">
    <property type="term" value="P:L-arginine biosynthetic process"/>
    <property type="evidence" value="ECO:0007669"/>
    <property type="project" value="UniProtKB-ARBA"/>
</dbReference>
<evidence type="ECO:0000256" key="8">
    <source>
        <dbReference type="SAM" id="MobiDB-lite"/>
    </source>
</evidence>
<dbReference type="PANTHER" id="PTHR11986:SF79">
    <property type="entry name" value="ACETYLORNITHINE AMINOTRANSFERASE, MITOCHONDRIAL"/>
    <property type="match status" value="1"/>
</dbReference>
<dbReference type="PANTHER" id="PTHR11986">
    <property type="entry name" value="AMINOTRANSFERASE CLASS III"/>
    <property type="match status" value="1"/>
</dbReference>
<keyword evidence="5 7" id="KW-0663">Pyridoxal phosphate</keyword>
<sequence>MHDHNHDHHGETAASPDIWQPPSYEEVEEKTRQYVLGTYTRYPVAFYFGQGAMLYDLEQKEYIDFLSGISVTNLGHGEADIVEAIREQAERIIHSSNLYYNAEQAQFAEALILHTFPGKVFFSNSGAEANEAAFKLMRRHGQLNKSGAQRIIATEHSFHGRTAAAMAMTGNTKIRTGFGNLLPEISHIPADLTTLERTFEQYGGEICGMIFEIVQGEGGINPLPVDFVRRARELCTQYNAVLVVDEIQTGLGRTGKLFAFEHYDILPDAMSLAKSLGGGLPLGALIISEEHAATLEAGMHGSTFGGNHLACRVGFEILRILVGREIVDNVNAMSEYFFQRLKMMQEKIPAIQEVRGIGLMIGIELDRPSRPVAARCLEKGLIVNATADTVIRLLPPLNLDLDTAARGLDLLEEAFLELKS</sequence>
<dbReference type="NCBIfam" id="NF002325">
    <property type="entry name" value="PRK01278.1"/>
    <property type="match status" value="1"/>
</dbReference>
<evidence type="ECO:0000256" key="5">
    <source>
        <dbReference type="ARBA" id="ARBA00022898"/>
    </source>
</evidence>
<dbReference type="CDD" id="cd00610">
    <property type="entry name" value="OAT_like"/>
    <property type="match status" value="1"/>
</dbReference>
<keyword evidence="4" id="KW-0808">Transferase</keyword>
<evidence type="ECO:0000256" key="3">
    <source>
        <dbReference type="ARBA" id="ARBA00022605"/>
    </source>
</evidence>
<dbReference type="InterPro" id="IPR015421">
    <property type="entry name" value="PyrdxlP-dep_Trfase_major"/>
</dbReference>
<keyword evidence="2" id="KW-0032">Aminotransferase</keyword>
<dbReference type="Gene3D" id="3.40.640.10">
    <property type="entry name" value="Type I PLP-dependent aspartate aminotransferase-like (Major domain)"/>
    <property type="match status" value="1"/>
</dbReference>
<dbReference type="GO" id="GO:0042802">
    <property type="term" value="F:identical protein binding"/>
    <property type="evidence" value="ECO:0007669"/>
    <property type="project" value="TreeGrafter"/>
</dbReference>
<evidence type="ECO:0000256" key="7">
    <source>
        <dbReference type="RuleBase" id="RU003560"/>
    </source>
</evidence>
<evidence type="ECO:0000256" key="1">
    <source>
        <dbReference type="ARBA" id="ARBA00001933"/>
    </source>
</evidence>
<dbReference type="InterPro" id="IPR004636">
    <property type="entry name" value="AcOrn/SuccOrn_fam"/>
</dbReference>
<dbReference type="InterPro" id="IPR015424">
    <property type="entry name" value="PyrdxlP-dep_Trfase"/>
</dbReference>
<dbReference type="InterPro" id="IPR005814">
    <property type="entry name" value="Aminotrans_3"/>
</dbReference>
<dbReference type="NCBIfam" id="TIGR00707">
    <property type="entry name" value="argD"/>
    <property type="match status" value="1"/>
</dbReference>
<name>A0A833GZF4_9LEPT</name>
<dbReference type="InterPro" id="IPR015422">
    <property type="entry name" value="PyrdxlP-dep_Trfase_small"/>
</dbReference>
<dbReference type="AlphaFoldDB" id="A0A833GZF4"/>
<organism evidence="9 10">
    <name type="scientific">Leptonema illini</name>
    <dbReference type="NCBI Taxonomy" id="183"/>
    <lineage>
        <taxon>Bacteria</taxon>
        <taxon>Pseudomonadati</taxon>
        <taxon>Spirochaetota</taxon>
        <taxon>Spirochaetia</taxon>
        <taxon>Leptospirales</taxon>
        <taxon>Leptospiraceae</taxon>
        <taxon>Leptonema</taxon>
    </lineage>
</organism>
<comment type="similarity">
    <text evidence="7">Belongs to the class-III pyridoxal-phosphate-dependent aminotransferase family.</text>
</comment>
<dbReference type="PROSITE" id="PS00600">
    <property type="entry name" value="AA_TRANSFER_CLASS_3"/>
    <property type="match status" value="1"/>
</dbReference>
<comment type="cofactor">
    <cofactor evidence="1">
        <name>pyridoxal 5'-phosphate</name>
        <dbReference type="ChEBI" id="CHEBI:597326"/>
    </cofactor>
</comment>
<comment type="pathway">
    <text evidence="6">Amino-acid biosynthesis.</text>
</comment>
<keyword evidence="3" id="KW-0028">Amino-acid biosynthesis</keyword>
<dbReference type="FunFam" id="3.40.640.10:FF:000004">
    <property type="entry name" value="Acetylornithine aminotransferase"/>
    <property type="match status" value="1"/>
</dbReference>
<dbReference type="EMBL" id="WBUI01000027">
    <property type="protein sequence ID" value="KAB2929697.1"/>
    <property type="molecule type" value="Genomic_DNA"/>
</dbReference>
<dbReference type="InterPro" id="IPR050103">
    <property type="entry name" value="Class-III_PLP-dep_AT"/>
</dbReference>
<dbReference type="InterPro" id="IPR049704">
    <property type="entry name" value="Aminotrans_3_PPA_site"/>
</dbReference>
<dbReference type="Gene3D" id="3.90.1150.10">
    <property type="entry name" value="Aspartate Aminotransferase, domain 1"/>
    <property type="match status" value="1"/>
</dbReference>
<gene>
    <name evidence="9" type="ORF">F9K24_18900</name>
</gene>
<feature type="compositionally biased region" description="Basic and acidic residues" evidence="8">
    <location>
        <begin position="1"/>
        <end position="11"/>
    </location>
</feature>
<feature type="region of interest" description="Disordered" evidence="8">
    <location>
        <begin position="1"/>
        <end position="21"/>
    </location>
</feature>
<evidence type="ECO:0000256" key="6">
    <source>
        <dbReference type="ARBA" id="ARBA00029440"/>
    </source>
</evidence>
<accession>A0A833GZF4</accession>
<evidence type="ECO:0000313" key="10">
    <source>
        <dbReference type="Proteomes" id="UP000460298"/>
    </source>
</evidence>
<reference evidence="9 10" key="1">
    <citation type="submission" date="2019-10" db="EMBL/GenBank/DDBJ databases">
        <title>Extracellular Electron Transfer in a Candidatus Methanoperedens spp. Enrichment Culture.</title>
        <authorList>
            <person name="Berger S."/>
            <person name="Rangel Shaw D."/>
            <person name="Berben T."/>
            <person name="In 'T Zandt M."/>
            <person name="Frank J."/>
            <person name="Reimann J."/>
            <person name="Jetten M.S.M."/>
            <person name="Welte C.U."/>
        </authorList>
    </citation>
    <scope>NUCLEOTIDE SEQUENCE [LARGE SCALE GENOMIC DNA]</scope>
    <source>
        <strain evidence="9">SB12</strain>
    </source>
</reference>
<comment type="caution">
    <text evidence="9">The sequence shown here is derived from an EMBL/GenBank/DDBJ whole genome shotgun (WGS) entry which is preliminary data.</text>
</comment>
<dbReference type="Pfam" id="PF00202">
    <property type="entry name" value="Aminotran_3"/>
    <property type="match status" value="1"/>
</dbReference>
<protein>
    <submittedName>
        <fullName evidence="9">Acetylornithine/succinylornithine family transaminase</fullName>
    </submittedName>
</protein>
<evidence type="ECO:0000313" key="9">
    <source>
        <dbReference type="EMBL" id="KAB2929697.1"/>
    </source>
</evidence>
<evidence type="ECO:0000256" key="4">
    <source>
        <dbReference type="ARBA" id="ARBA00022679"/>
    </source>
</evidence>
<proteinExistence type="inferred from homology"/>